<keyword evidence="5" id="KW-0496">Mitochondrion</keyword>
<evidence type="ECO:0000256" key="1">
    <source>
        <dbReference type="ARBA" id="ARBA00004173"/>
    </source>
</evidence>
<organism evidence="8 9">
    <name type="scientific">Aspergillus novofumigatus (strain IBT 16806)</name>
    <dbReference type="NCBI Taxonomy" id="1392255"/>
    <lineage>
        <taxon>Eukaryota</taxon>
        <taxon>Fungi</taxon>
        <taxon>Dikarya</taxon>
        <taxon>Ascomycota</taxon>
        <taxon>Pezizomycotina</taxon>
        <taxon>Eurotiomycetes</taxon>
        <taxon>Eurotiomycetidae</taxon>
        <taxon>Eurotiales</taxon>
        <taxon>Aspergillaceae</taxon>
        <taxon>Aspergillus</taxon>
        <taxon>Aspergillus subgen. Fumigati</taxon>
    </lineage>
</organism>
<evidence type="ECO:0000313" key="8">
    <source>
        <dbReference type="EMBL" id="PKX96841.1"/>
    </source>
</evidence>
<dbReference type="AlphaFoldDB" id="A0A2I1CGT8"/>
<dbReference type="OrthoDB" id="2968323at2759"/>
<dbReference type="OMA" id="WIQQYAT"/>
<sequence length="455" mass="51372">MAPVLVNCCNLAPSRWHLGGFRTTRKRIWLWNEDIQLRNRSKQFNVSELKATATRSVGAKACVSMSKTAEGGFNKVSRLVLDDNSTVIARIPYPNVGRSCTTTASEVATMEFARTVLGIPVPKVLAWSGKADNPVGSEYILMEEATGRQLGEIWDDLKLADTSKIVEDIIAIEKKLLPLSFTRYGSLYLVVDAFPGCEKAEIASDAPQSQREEVKSRFVIGPVSNNDFWDKERAPLDIDRGPSLQQVHGCSDCLLPNNKELNRSTVRHWDIHAPNLLVKGNKVTGVIDWQDNWAGPLFTQARRPKLVAYNAIMLELPDHYRDIEDKAERARIRAQVEKGQNPVLHEIFELPHGRTRKETAVFSTNTWDGDILPFRQCLIRVARHWDEVNDEVACPINFKNEELKTQYREGEGWNEQADTGTHCEGLWSVMVGLRMRITNVHLKPSLNLESLDYGI</sequence>
<comment type="similarity">
    <text evidence="2">Belongs to the AIM9 family.</text>
</comment>
<dbReference type="InterPro" id="IPR011009">
    <property type="entry name" value="Kinase-like_dom_sf"/>
</dbReference>
<comment type="subcellular location">
    <subcellularLocation>
        <location evidence="1">Mitochondrion</location>
    </subcellularLocation>
</comment>
<protein>
    <recommendedName>
        <fullName evidence="3">Altered inheritance of mitochondria protein 9, mitochondrial</fullName>
    </recommendedName>
    <alternativeName>
        <fullName evidence="6">Found in mitochondrial proteome protein 29</fullName>
    </alternativeName>
</protein>
<dbReference type="InterPro" id="IPR002575">
    <property type="entry name" value="Aminoglycoside_PTrfase"/>
</dbReference>
<dbReference type="PANTHER" id="PTHR36091">
    <property type="entry name" value="ALTERED INHERITANCE OF MITOCHONDRIA PROTEIN 9, MITOCHONDRIAL"/>
    <property type="match status" value="1"/>
</dbReference>
<keyword evidence="9" id="KW-1185">Reference proteome</keyword>
<dbReference type="RefSeq" id="XP_024685436.1">
    <property type="nucleotide sequence ID" value="XM_024825506.1"/>
</dbReference>
<dbReference type="Pfam" id="PF01636">
    <property type="entry name" value="APH"/>
    <property type="match status" value="1"/>
</dbReference>
<evidence type="ECO:0000256" key="6">
    <source>
        <dbReference type="ARBA" id="ARBA00031849"/>
    </source>
</evidence>
<dbReference type="EMBL" id="MSZS01000002">
    <property type="protein sequence ID" value="PKX96841.1"/>
    <property type="molecule type" value="Genomic_DNA"/>
</dbReference>
<dbReference type="PANTHER" id="PTHR36091:SF1">
    <property type="entry name" value="ALTERED INHERITANCE OF MITOCHONDRIA PROTEIN 9, MITOCHONDRIAL"/>
    <property type="match status" value="1"/>
</dbReference>
<evidence type="ECO:0000256" key="3">
    <source>
        <dbReference type="ARBA" id="ARBA00016197"/>
    </source>
</evidence>
<gene>
    <name evidence="8" type="ORF">P174DRAFT_428356</name>
</gene>
<keyword evidence="4" id="KW-0809">Transit peptide</keyword>
<dbReference type="Proteomes" id="UP000234474">
    <property type="component" value="Unassembled WGS sequence"/>
</dbReference>
<dbReference type="SUPFAM" id="SSF56112">
    <property type="entry name" value="Protein kinase-like (PK-like)"/>
    <property type="match status" value="1"/>
</dbReference>
<comment type="caution">
    <text evidence="8">The sequence shown here is derived from an EMBL/GenBank/DDBJ whole genome shotgun (WGS) entry which is preliminary data.</text>
</comment>
<evidence type="ECO:0000313" key="9">
    <source>
        <dbReference type="Proteomes" id="UP000234474"/>
    </source>
</evidence>
<evidence type="ECO:0000256" key="5">
    <source>
        <dbReference type="ARBA" id="ARBA00023128"/>
    </source>
</evidence>
<dbReference type="GeneID" id="36532831"/>
<evidence type="ECO:0000256" key="4">
    <source>
        <dbReference type="ARBA" id="ARBA00022946"/>
    </source>
</evidence>
<accession>A0A2I1CGT8</accession>
<dbReference type="GO" id="GO:0005739">
    <property type="term" value="C:mitochondrion"/>
    <property type="evidence" value="ECO:0007669"/>
    <property type="project" value="UniProtKB-SubCell"/>
</dbReference>
<dbReference type="VEuPathDB" id="FungiDB:P174DRAFT_428356"/>
<reference evidence="9" key="1">
    <citation type="journal article" date="2018" name="Proc. Natl. Acad. Sci. U.S.A.">
        <title>Linking secondary metabolites to gene clusters through genome sequencing of six diverse Aspergillus species.</title>
        <authorList>
            <person name="Kaerboelling I."/>
            <person name="Vesth T.C."/>
            <person name="Frisvad J.C."/>
            <person name="Nybo J.L."/>
            <person name="Theobald S."/>
            <person name="Kuo A."/>
            <person name="Bowyer P."/>
            <person name="Matsuda Y."/>
            <person name="Mondo S."/>
            <person name="Lyhne E.K."/>
            <person name="Kogle M.E."/>
            <person name="Clum A."/>
            <person name="Lipzen A."/>
            <person name="Salamov A."/>
            <person name="Ngan C.Y."/>
            <person name="Daum C."/>
            <person name="Chiniquy J."/>
            <person name="Barry K."/>
            <person name="LaButti K."/>
            <person name="Haridas S."/>
            <person name="Simmons B.A."/>
            <person name="Magnuson J.K."/>
            <person name="Mortensen U.H."/>
            <person name="Larsen T.O."/>
            <person name="Grigoriev I.V."/>
            <person name="Baker S.E."/>
            <person name="Andersen M.R."/>
        </authorList>
    </citation>
    <scope>NUCLEOTIDE SEQUENCE [LARGE SCALE GENOMIC DNA]</scope>
    <source>
        <strain evidence="9">IBT 16806</strain>
    </source>
</reference>
<evidence type="ECO:0000256" key="2">
    <source>
        <dbReference type="ARBA" id="ARBA00005543"/>
    </source>
</evidence>
<dbReference type="InterPro" id="IPR051035">
    <property type="entry name" value="Mito_inheritance_9"/>
</dbReference>
<evidence type="ECO:0000259" key="7">
    <source>
        <dbReference type="Pfam" id="PF01636"/>
    </source>
</evidence>
<proteinExistence type="inferred from homology"/>
<feature type="domain" description="Aminoglycoside phosphotransferase" evidence="7">
    <location>
        <begin position="74"/>
        <end position="291"/>
    </location>
</feature>
<name>A0A2I1CGT8_ASPN1</name>